<dbReference type="EMBL" id="SGPL01000114">
    <property type="protein sequence ID" value="THH17358.1"/>
    <property type="molecule type" value="Genomic_DNA"/>
</dbReference>
<feature type="transmembrane region" description="Helical" evidence="8">
    <location>
        <begin position="53"/>
        <end position="69"/>
    </location>
</feature>
<dbReference type="GO" id="GO:0006629">
    <property type="term" value="P:lipid metabolic process"/>
    <property type="evidence" value="ECO:0007669"/>
    <property type="project" value="InterPro"/>
</dbReference>
<evidence type="ECO:0000256" key="1">
    <source>
        <dbReference type="ARBA" id="ARBA00004141"/>
    </source>
</evidence>
<evidence type="ECO:0000256" key="8">
    <source>
        <dbReference type="SAM" id="Phobius"/>
    </source>
</evidence>
<dbReference type="GO" id="GO:0016020">
    <property type="term" value="C:membrane"/>
    <property type="evidence" value="ECO:0007669"/>
    <property type="project" value="UniProtKB-SubCell"/>
</dbReference>
<evidence type="ECO:0000256" key="5">
    <source>
        <dbReference type="ARBA" id="ARBA00022692"/>
    </source>
</evidence>
<dbReference type="Proteomes" id="UP000310158">
    <property type="component" value="Unassembled WGS sequence"/>
</dbReference>
<sequence length="446" mass="49842">MGLADSLDLTNFIASRGGNMSIFNDGQRKWALSHLLPSTTTRVPFSSEALNEIFPVFVMFYALAVLVQLPNTRTIRLSILPALLGLSYRAVTRYDTSVPGDYGYDYNNLSFGCFTIFMCLRAIDFATADKPWRRTRWSSRPENAPENFRSHVKYAMIDAVDLTMNNRGIGWSWGKPIHHPPKAAQYSAPRAVRSSIPFFVSFIKALVLFDFTLFAQQTWTLHPSAYPTHPIGGTIFDPTLPLHLCVAKVILITLLCALGLCTSFQMSYYGLAFAMIAIGGQEPEQWPPMFDAPWRATSLADFWGRRWHQMFKRAFVVGGGKPMAKLFGRPGGVLGSFIVSALMHDIGVWGLGYGMDLGGVTLFFVMMGAGCVLEGLWEQKMMNGKRVGGAVGWVWAMVWMFGWGSLIVDAWARRGLIESKMLPDNGRPAVWWAQVIVKKWLAIHEA</sequence>
<feature type="transmembrane region" description="Helical" evidence="8">
    <location>
        <begin position="331"/>
        <end position="351"/>
    </location>
</feature>
<evidence type="ECO:0000256" key="3">
    <source>
        <dbReference type="ARBA" id="ARBA00007282"/>
    </source>
</evidence>
<dbReference type="GO" id="GO:0008374">
    <property type="term" value="F:O-acyltransferase activity"/>
    <property type="evidence" value="ECO:0007669"/>
    <property type="project" value="InterPro"/>
</dbReference>
<gene>
    <name evidence="10" type="ORF">EW146_g3436</name>
</gene>
<feature type="domain" description="Wax synthase" evidence="9">
    <location>
        <begin position="286"/>
        <end position="365"/>
    </location>
</feature>
<feature type="transmembrane region" description="Helical" evidence="8">
    <location>
        <begin position="196"/>
        <end position="219"/>
    </location>
</feature>
<comment type="pathway">
    <text evidence="2">Secondary metabolite biosynthesis.</text>
</comment>
<reference evidence="10 11" key="1">
    <citation type="submission" date="2019-02" db="EMBL/GenBank/DDBJ databases">
        <title>Genome sequencing of the rare red list fungi Bondarzewia mesenterica.</title>
        <authorList>
            <person name="Buettner E."/>
            <person name="Kellner H."/>
        </authorList>
    </citation>
    <scope>NUCLEOTIDE SEQUENCE [LARGE SCALE GENOMIC DNA]</scope>
    <source>
        <strain evidence="10 11">DSM 108281</strain>
    </source>
</reference>
<keyword evidence="4" id="KW-0808">Transferase</keyword>
<accession>A0A4S4LZD8</accession>
<keyword evidence="11" id="KW-1185">Reference proteome</keyword>
<evidence type="ECO:0000313" key="11">
    <source>
        <dbReference type="Proteomes" id="UP000310158"/>
    </source>
</evidence>
<keyword evidence="7 8" id="KW-0472">Membrane</keyword>
<evidence type="ECO:0000256" key="2">
    <source>
        <dbReference type="ARBA" id="ARBA00005179"/>
    </source>
</evidence>
<dbReference type="PANTHER" id="PTHR31595:SF57">
    <property type="entry name" value="OS04G0481900 PROTEIN"/>
    <property type="match status" value="1"/>
</dbReference>
<feature type="transmembrane region" description="Helical" evidence="8">
    <location>
        <begin position="239"/>
        <end position="261"/>
    </location>
</feature>
<comment type="similarity">
    <text evidence="3">Belongs to the wax synthase family.</text>
</comment>
<evidence type="ECO:0000256" key="7">
    <source>
        <dbReference type="ARBA" id="ARBA00023136"/>
    </source>
</evidence>
<evidence type="ECO:0000313" key="10">
    <source>
        <dbReference type="EMBL" id="THH17358.1"/>
    </source>
</evidence>
<protein>
    <recommendedName>
        <fullName evidence="9">Wax synthase domain-containing protein</fullName>
    </recommendedName>
</protein>
<comment type="subcellular location">
    <subcellularLocation>
        <location evidence="1">Membrane</location>
        <topology evidence="1">Multi-pass membrane protein</topology>
    </subcellularLocation>
</comment>
<evidence type="ECO:0000256" key="4">
    <source>
        <dbReference type="ARBA" id="ARBA00022679"/>
    </source>
</evidence>
<comment type="caution">
    <text evidence="10">The sequence shown here is derived from an EMBL/GenBank/DDBJ whole genome shotgun (WGS) entry which is preliminary data.</text>
</comment>
<feature type="transmembrane region" description="Helical" evidence="8">
    <location>
        <begin position="389"/>
        <end position="412"/>
    </location>
</feature>
<name>A0A4S4LZD8_9AGAM</name>
<dbReference type="PANTHER" id="PTHR31595">
    <property type="entry name" value="LONG-CHAIN-ALCOHOL O-FATTY-ACYLTRANSFERASE 3-RELATED"/>
    <property type="match status" value="1"/>
</dbReference>
<keyword evidence="5 8" id="KW-0812">Transmembrane</keyword>
<evidence type="ECO:0000259" key="9">
    <source>
        <dbReference type="Pfam" id="PF13813"/>
    </source>
</evidence>
<feature type="transmembrane region" description="Helical" evidence="8">
    <location>
        <begin position="357"/>
        <end position="377"/>
    </location>
</feature>
<proteinExistence type="inferred from homology"/>
<organism evidence="10 11">
    <name type="scientific">Bondarzewia mesenterica</name>
    <dbReference type="NCBI Taxonomy" id="1095465"/>
    <lineage>
        <taxon>Eukaryota</taxon>
        <taxon>Fungi</taxon>
        <taxon>Dikarya</taxon>
        <taxon>Basidiomycota</taxon>
        <taxon>Agaricomycotina</taxon>
        <taxon>Agaricomycetes</taxon>
        <taxon>Russulales</taxon>
        <taxon>Bondarzewiaceae</taxon>
        <taxon>Bondarzewia</taxon>
    </lineage>
</organism>
<dbReference type="InterPro" id="IPR044851">
    <property type="entry name" value="Wax_synthase"/>
</dbReference>
<dbReference type="AlphaFoldDB" id="A0A4S4LZD8"/>
<dbReference type="InterPro" id="IPR032805">
    <property type="entry name" value="Wax_synthase_dom"/>
</dbReference>
<dbReference type="OrthoDB" id="1077582at2759"/>
<dbReference type="Pfam" id="PF13813">
    <property type="entry name" value="MBOAT_2"/>
    <property type="match status" value="1"/>
</dbReference>
<keyword evidence="6 8" id="KW-1133">Transmembrane helix</keyword>
<evidence type="ECO:0000256" key="6">
    <source>
        <dbReference type="ARBA" id="ARBA00022989"/>
    </source>
</evidence>